<evidence type="ECO:0000256" key="4">
    <source>
        <dbReference type="SAM" id="SignalP"/>
    </source>
</evidence>
<feature type="binding site" evidence="2">
    <location>
        <position position="388"/>
    </location>
    <ligand>
        <name>Zn(2+)</name>
        <dbReference type="ChEBI" id="CHEBI:29105"/>
        <label>2</label>
    </ligand>
</feature>
<dbReference type="AlphaFoldDB" id="A0A0A3XGQ5"/>
<evidence type="ECO:0000256" key="3">
    <source>
        <dbReference type="RuleBase" id="RU003946"/>
    </source>
</evidence>
<proteinExistence type="inferred from homology"/>
<dbReference type="Pfam" id="PF00245">
    <property type="entry name" value="Alk_phosphatase"/>
    <property type="match status" value="1"/>
</dbReference>
<evidence type="ECO:0000256" key="2">
    <source>
        <dbReference type="PIRSR" id="PIRSR601952-2"/>
    </source>
</evidence>
<feature type="binding site" evidence="2">
    <location>
        <position position="131"/>
    </location>
    <ligand>
        <name>Mg(2+)</name>
        <dbReference type="ChEBI" id="CHEBI:18420"/>
    </ligand>
</feature>
<feature type="binding site" evidence="2">
    <location>
        <position position="241"/>
    </location>
    <ligand>
        <name>Mg(2+)</name>
        <dbReference type="ChEBI" id="CHEBI:18420"/>
    </ligand>
</feature>
<dbReference type="STRING" id="375.BKD09_RS02520"/>
<dbReference type="CDD" id="cd16012">
    <property type="entry name" value="ALP"/>
    <property type="match status" value="1"/>
</dbReference>
<evidence type="ECO:0000313" key="6">
    <source>
        <dbReference type="Proteomes" id="UP000030377"/>
    </source>
</evidence>
<feature type="binding site" evidence="2">
    <location>
        <position position="384"/>
    </location>
    <ligand>
        <name>Zn(2+)</name>
        <dbReference type="ChEBI" id="CHEBI:29105"/>
        <label>2</label>
    </ligand>
</feature>
<reference evidence="5 6" key="1">
    <citation type="submission" date="2014-09" db="EMBL/GenBank/DDBJ databases">
        <title>Draft genome of Bradyrhizobium japonicum Is-34.</title>
        <authorList>
            <person name="Tsurumaru H."/>
            <person name="Yamakawa T."/>
            <person name="Hashimoto S."/>
            <person name="Okizaki K."/>
            <person name="Kanesaki Y."/>
            <person name="Yoshikawa H."/>
            <person name="Yajima S."/>
        </authorList>
    </citation>
    <scope>NUCLEOTIDE SEQUENCE [LARGE SCALE GENOMIC DNA]</scope>
    <source>
        <strain evidence="5 6">Is-34</strain>
    </source>
</reference>
<feature type="active site" description="Phosphoserine intermediate" evidence="1">
    <location>
        <position position="180"/>
    </location>
</feature>
<feature type="signal peptide" evidence="4">
    <location>
        <begin position="1"/>
        <end position="21"/>
    </location>
</feature>
<comment type="cofactor">
    <cofactor evidence="2">
        <name>Mg(2+)</name>
        <dbReference type="ChEBI" id="CHEBI:18420"/>
    </cofactor>
    <text evidence="2">Binds 1 Mg(2+) ion.</text>
</comment>
<dbReference type="GO" id="GO:0004035">
    <property type="term" value="F:alkaline phosphatase activity"/>
    <property type="evidence" value="ECO:0007669"/>
    <property type="project" value="TreeGrafter"/>
</dbReference>
<feature type="binding site" evidence="2">
    <location>
        <position position="239"/>
    </location>
    <ligand>
        <name>Mg(2+)</name>
        <dbReference type="ChEBI" id="CHEBI:18420"/>
    </ligand>
</feature>
<evidence type="ECO:0000313" key="5">
    <source>
        <dbReference type="EMBL" id="KGT73470.1"/>
    </source>
</evidence>
<feature type="binding site" evidence="2">
    <location>
        <position position="379"/>
    </location>
    <ligand>
        <name>Mg(2+)</name>
        <dbReference type="ChEBI" id="CHEBI:18420"/>
    </ligand>
</feature>
<gene>
    <name evidence="5" type="ORF">MA20_43490</name>
</gene>
<accession>A0A0A3XGQ5</accession>
<feature type="binding site" evidence="2">
    <location>
        <position position="545"/>
    </location>
    <ligand>
        <name>Zn(2+)</name>
        <dbReference type="ChEBI" id="CHEBI:29105"/>
        <label>2</label>
    </ligand>
</feature>
<keyword evidence="2" id="KW-0460">Magnesium</keyword>
<dbReference type="PANTHER" id="PTHR11596:SF72">
    <property type="entry name" value="ALKALINE PHOSPHATASE"/>
    <property type="match status" value="1"/>
</dbReference>
<evidence type="ECO:0000256" key="1">
    <source>
        <dbReference type="PIRSR" id="PIRSR601952-1"/>
    </source>
</evidence>
<comment type="cofactor">
    <cofactor evidence="2">
        <name>Zn(2+)</name>
        <dbReference type="ChEBI" id="CHEBI:29105"/>
    </cofactor>
    <text evidence="2">Binds 2 Zn(2+) ions.</text>
</comment>
<dbReference type="eggNOG" id="COG1785">
    <property type="taxonomic scope" value="Bacteria"/>
</dbReference>
<dbReference type="GO" id="GO:0046872">
    <property type="term" value="F:metal ion binding"/>
    <property type="evidence" value="ECO:0007669"/>
    <property type="project" value="UniProtKB-KW"/>
</dbReference>
<keyword evidence="2" id="KW-0862">Zinc</keyword>
<keyword evidence="4" id="KW-0732">Signal</keyword>
<dbReference type="Gene3D" id="3.40.720.10">
    <property type="entry name" value="Alkaline Phosphatase, subunit A"/>
    <property type="match status" value="2"/>
</dbReference>
<feature type="binding site" evidence="2">
    <location>
        <position position="131"/>
    </location>
    <ligand>
        <name>Zn(2+)</name>
        <dbReference type="ChEBI" id="CHEBI:29105"/>
        <label>2</label>
    </ligand>
</feature>
<name>A0A0A3XGQ5_BRAJP</name>
<dbReference type="SUPFAM" id="SSF53649">
    <property type="entry name" value="Alkaline phosphatase-like"/>
    <property type="match status" value="1"/>
</dbReference>
<dbReference type="EMBL" id="JRPN01000045">
    <property type="protein sequence ID" value="KGT73470.1"/>
    <property type="molecule type" value="Genomic_DNA"/>
</dbReference>
<dbReference type="InterPro" id="IPR001952">
    <property type="entry name" value="Alkaline_phosphatase"/>
</dbReference>
<dbReference type="Proteomes" id="UP000030377">
    <property type="component" value="Unassembled WGS sequence"/>
</dbReference>
<feature type="binding site" evidence="2">
    <location>
        <position position="427"/>
    </location>
    <ligand>
        <name>Zn(2+)</name>
        <dbReference type="ChEBI" id="CHEBI:29105"/>
        <label>2</label>
    </ligand>
</feature>
<dbReference type="RefSeq" id="WP_028158607.1">
    <property type="nucleotide sequence ID" value="NZ_JANUDC010000001.1"/>
</dbReference>
<dbReference type="PRINTS" id="PR00113">
    <property type="entry name" value="ALKPHPHTASE"/>
</dbReference>
<dbReference type="InterPro" id="IPR017850">
    <property type="entry name" value="Alkaline_phosphatase_core_sf"/>
</dbReference>
<protein>
    <submittedName>
        <fullName evidence="5">Alkaline phosphatase</fullName>
    </submittedName>
</protein>
<feature type="binding site" evidence="2">
    <location>
        <position position="428"/>
    </location>
    <ligand>
        <name>Zn(2+)</name>
        <dbReference type="ChEBI" id="CHEBI:29105"/>
        <label>2</label>
    </ligand>
</feature>
<keyword evidence="2" id="KW-0479">Metal-binding</keyword>
<comment type="similarity">
    <text evidence="3">Belongs to the alkaline phosphatase family.</text>
</comment>
<dbReference type="PANTHER" id="PTHR11596">
    <property type="entry name" value="ALKALINE PHOSPHATASE"/>
    <property type="match status" value="1"/>
</dbReference>
<comment type="caution">
    <text evidence="5">The sequence shown here is derived from an EMBL/GenBank/DDBJ whole genome shotgun (WGS) entry which is preliminary data.</text>
</comment>
<dbReference type="SMART" id="SM00098">
    <property type="entry name" value="alkPPc"/>
    <property type="match status" value="1"/>
</dbReference>
<sequence length="585" mass="62548">MVKGSALASLIVLCWTTSLSAQTIYPIDRAEILAGARFDFKVEFPGPVDPARLKVTVNGADYAAAFGRSGTFIDREDGKDQSALILRDVTLAKPGTVTVDVSDGTQQRSIAWTVYDTGPRKAKNVILFIGDGMSPAHRVAARILSKGIAEGKSRGKLAIDDMPHMALVATAGSDSIITDSANSASAYATGHKSAVNALGVYADRTASPFDDPRVETITSLARRRHGMAIGVVTNTEIEDATPAAMVAHTRRRAAYDEIVEQFFAAKPDVLMGGGSANFLPKSAAGSKRKDEADYIAKFRDAGYQVATTASELGASAARPETGKLLGLFATGNMDGVLDRKFLKGGGVKKFPEQPDLTEQVQAALNILSKNETGFFLMVESGLIDKYAHLLDMERAVYDTIMLDNAVRQTREWARARGDDTLILVLADHNHPNSLVGTVNDDMGTTPNVPLRERVGVYEQAGFPNYPAPDAEGYPSRVDVSRRLAIFSASLPDHYETFRPKLDNPNEPTVKAGDDGTFKANDKYKDVPGAVLRPGNLSAMIGASVHSGEDVILTATGPGSERVHGSMDNTEVFRVMVDALGLAAAQ</sequence>
<feature type="chain" id="PRO_5002004795" evidence="4">
    <location>
        <begin position="22"/>
        <end position="585"/>
    </location>
</feature>
<organism evidence="5 6">
    <name type="scientific">Bradyrhizobium japonicum</name>
    <dbReference type="NCBI Taxonomy" id="375"/>
    <lineage>
        <taxon>Bacteria</taxon>
        <taxon>Pseudomonadati</taxon>
        <taxon>Pseudomonadota</taxon>
        <taxon>Alphaproteobacteria</taxon>
        <taxon>Hyphomicrobiales</taxon>
        <taxon>Nitrobacteraceae</taxon>
        <taxon>Bradyrhizobium</taxon>
    </lineage>
</organism>